<keyword evidence="1" id="KW-0175">Coiled coil</keyword>
<gene>
    <name evidence="3" type="ORF">POTOM_046027</name>
</gene>
<dbReference type="AlphaFoldDB" id="A0A8X8CCA4"/>
<dbReference type="OrthoDB" id="1429575at2759"/>
<protein>
    <recommendedName>
        <fullName evidence="5">DUF4378 domain-containing protein</fullName>
    </recommendedName>
</protein>
<dbReference type="PANTHER" id="PTHR37613:SF4">
    <property type="entry name" value="DUF4378 DOMAIN-CONTAINING PROTEIN"/>
    <property type="match status" value="1"/>
</dbReference>
<keyword evidence="4" id="KW-1185">Reference proteome</keyword>
<evidence type="ECO:0000256" key="1">
    <source>
        <dbReference type="SAM" id="Coils"/>
    </source>
</evidence>
<reference evidence="3" key="1">
    <citation type="journal article" date="2020" name="bioRxiv">
        <title>Hybrid origin of Populus tomentosa Carr. identified through genome sequencing and phylogenomic analysis.</title>
        <authorList>
            <person name="An X."/>
            <person name="Gao K."/>
            <person name="Chen Z."/>
            <person name="Li J."/>
            <person name="Yang X."/>
            <person name="Yang X."/>
            <person name="Zhou J."/>
            <person name="Guo T."/>
            <person name="Zhao T."/>
            <person name="Huang S."/>
            <person name="Miao D."/>
            <person name="Khan W.U."/>
            <person name="Rao P."/>
            <person name="Ye M."/>
            <person name="Lei B."/>
            <person name="Liao W."/>
            <person name="Wang J."/>
            <person name="Ji L."/>
            <person name="Li Y."/>
            <person name="Guo B."/>
            <person name="Mustafa N.S."/>
            <person name="Li S."/>
            <person name="Yun Q."/>
            <person name="Keller S.R."/>
            <person name="Mao J."/>
            <person name="Zhang R."/>
            <person name="Strauss S.H."/>
        </authorList>
    </citation>
    <scope>NUCLEOTIDE SEQUENCE</scope>
    <source>
        <strain evidence="3">GM15</strain>
        <tissue evidence="3">Leaf</tissue>
    </source>
</reference>
<evidence type="ECO:0000313" key="3">
    <source>
        <dbReference type="EMBL" id="KAG6748987.1"/>
    </source>
</evidence>
<evidence type="ECO:0008006" key="5">
    <source>
        <dbReference type="Google" id="ProtNLM"/>
    </source>
</evidence>
<proteinExistence type="predicted"/>
<name>A0A8X8CCA4_POPTO</name>
<accession>A0A8X8CCA4</accession>
<evidence type="ECO:0000313" key="4">
    <source>
        <dbReference type="Proteomes" id="UP000886885"/>
    </source>
</evidence>
<evidence type="ECO:0000256" key="2">
    <source>
        <dbReference type="SAM" id="MobiDB-lite"/>
    </source>
</evidence>
<feature type="compositionally biased region" description="Basic and acidic residues" evidence="2">
    <location>
        <begin position="96"/>
        <end position="109"/>
    </location>
</feature>
<feature type="region of interest" description="Disordered" evidence="2">
    <location>
        <begin position="183"/>
        <end position="218"/>
    </location>
</feature>
<feature type="region of interest" description="Disordered" evidence="2">
    <location>
        <begin position="94"/>
        <end position="121"/>
    </location>
</feature>
<comment type="caution">
    <text evidence="3">The sequence shown here is derived from an EMBL/GenBank/DDBJ whole genome shotgun (WGS) entry which is preliminary data.</text>
</comment>
<sequence length="541" mass="61410">MAITETKPPKQLREILQEQQESFTLNIHLLERGYSRKSSNSEHTFSCCYGNSSKSPKRSISCGLNTTKKPQLSKVLRAVLNQVISTKKRLRINGSNHEDGKLNVSEKGRNNQQVPELDKFSSASSATVFNSCSESEVEETSTSSQKDILFTTNTSQLPNLHNPQEATADRKLQQQCIEESRQINPASVLERIPSHGNSPIHSNKTEDSSTTDEESASKTRVILPKKFTEGCILSASLWEVLFYSPNEKPVCGEATEIQEFVLSYFSPQYLKSKMVLQQTKQLLFDYVKEIVETQEREGDATMSSPAILGARRAWKDNCSQGWSNYKPERRDNGLAIEDTVLDLLDSEQDWNEYGLQRRETGSEIGDTILEELVNDIKKLAVQNKEEKNPICGSTYKECTLGEEPASWKEKLGNELGAIKEKLQALEKELEHNNQLLKDSRERHDTMERDYWLLKEERDSLLEKVSESSQNLATVALQKENILKDLNIEAERRKYLEKEIKQFSVAFASRQRSFMSFQGEFLSKVEKLRAQSPIAASESLGC</sequence>
<feature type="coiled-coil region" evidence="1">
    <location>
        <begin position="408"/>
        <end position="442"/>
    </location>
</feature>
<dbReference type="EMBL" id="JAAWWB010000027">
    <property type="protein sequence ID" value="KAG6748987.1"/>
    <property type="molecule type" value="Genomic_DNA"/>
</dbReference>
<organism evidence="3 4">
    <name type="scientific">Populus tomentosa</name>
    <name type="common">Chinese white poplar</name>
    <dbReference type="NCBI Taxonomy" id="118781"/>
    <lineage>
        <taxon>Eukaryota</taxon>
        <taxon>Viridiplantae</taxon>
        <taxon>Streptophyta</taxon>
        <taxon>Embryophyta</taxon>
        <taxon>Tracheophyta</taxon>
        <taxon>Spermatophyta</taxon>
        <taxon>Magnoliopsida</taxon>
        <taxon>eudicotyledons</taxon>
        <taxon>Gunneridae</taxon>
        <taxon>Pentapetalae</taxon>
        <taxon>rosids</taxon>
        <taxon>fabids</taxon>
        <taxon>Malpighiales</taxon>
        <taxon>Salicaceae</taxon>
        <taxon>Saliceae</taxon>
        <taxon>Populus</taxon>
    </lineage>
</organism>
<dbReference type="PANTHER" id="PTHR37613">
    <property type="entry name" value="DUF4378 DOMAIN PROTEIN"/>
    <property type="match status" value="1"/>
</dbReference>
<dbReference type="Proteomes" id="UP000886885">
    <property type="component" value="Chromosome 14A"/>
</dbReference>